<protein>
    <recommendedName>
        <fullName evidence="3">HD domain-containing protein</fullName>
    </recommendedName>
</protein>
<dbReference type="Proteomes" id="UP000053352">
    <property type="component" value="Unassembled WGS sequence"/>
</dbReference>
<dbReference type="EMBL" id="LNTB01000001">
    <property type="protein sequence ID" value="KSW11959.1"/>
    <property type="molecule type" value="Genomic_DNA"/>
</dbReference>
<comment type="caution">
    <text evidence="4">The sequence shown here is derived from an EMBL/GenBank/DDBJ whole genome shotgun (WGS) entry which is preliminary data.</text>
</comment>
<dbReference type="PANTHER" id="PTHR11845">
    <property type="entry name" value="5'-DEOXYNUCLEOTIDASE HDDC2"/>
    <property type="match status" value="1"/>
</dbReference>
<gene>
    <name evidence="4" type="ORF">CF15_03980</name>
</gene>
<keyword evidence="1" id="KW-0479">Metal-binding</keyword>
<evidence type="ECO:0000313" key="4">
    <source>
        <dbReference type="EMBL" id="KSW11959.1"/>
    </source>
</evidence>
<dbReference type="SUPFAM" id="SSF109604">
    <property type="entry name" value="HD-domain/PDEase-like"/>
    <property type="match status" value="1"/>
</dbReference>
<dbReference type="PANTHER" id="PTHR11845:SF13">
    <property type="entry name" value="5'-DEOXYNUCLEOTIDASE HDDC2"/>
    <property type="match status" value="1"/>
</dbReference>
<proteinExistence type="predicted"/>
<dbReference type="Pfam" id="PF13023">
    <property type="entry name" value="HD_3"/>
    <property type="match status" value="1"/>
</dbReference>
<dbReference type="InterPro" id="IPR039356">
    <property type="entry name" value="YfbR/HDDC2"/>
</dbReference>
<name>A0A0V8RV70_PYROC</name>
<evidence type="ECO:0000259" key="3">
    <source>
        <dbReference type="Pfam" id="PF13023"/>
    </source>
</evidence>
<evidence type="ECO:0000313" key="5">
    <source>
        <dbReference type="Proteomes" id="UP000053352"/>
    </source>
</evidence>
<keyword evidence="5" id="KW-1185">Reference proteome</keyword>
<keyword evidence="2" id="KW-0378">Hydrolase</keyword>
<reference evidence="4 5" key="1">
    <citation type="submission" date="2015-11" db="EMBL/GenBank/DDBJ databases">
        <title>Genome sequence of Pyrodictium occultum PL-19, a marine hyperthermophilic archaeon isolated from Volcano, Italy.</title>
        <authorList>
            <person name="Utturkar S."/>
            <person name="Huber H."/>
            <person name="Leptihn S."/>
            <person name="Brown S."/>
            <person name="Stetter K.O."/>
            <person name="Podar M."/>
        </authorList>
    </citation>
    <scope>NUCLEOTIDE SEQUENCE [LARGE SCALE GENOMIC DNA]</scope>
    <source>
        <strain evidence="4 5">PL-19</strain>
    </source>
</reference>
<dbReference type="Gene3D" id="1.10.3210.10">
    <property type="entry name" value="Hypothetical protein af1432"/>
    <property type="match status" value="1"/>
</dbReference>
<sequence length="203" mass="22210">MSLSREGLRRLDRMLAALKATPRTGWMLRGVHAAIAESIAEHMSEATVLALVLADYMSQHGVKVDPFYAAAISAVHDLSESVVGDIVKLTVDAIGKERKEKLELKVASELLGNDSVVYKLMMEYVEQKSLEAHVAKLAETLSTLLQSLRYMSQGFTDVAEIACSSAKSIEKLIHEYGEMAVLEPLIRDVVKSGKEACSIAETM</sequence>
<organism evidence="4 5">
    <name type="scientific">Pyrodictium occultum</name>
    <dbReference type="NCBI Taxonomy" id="2309"/>
    <lineage>
        <taxon>Archaea</taxon>
        <taxon>Thermoproteota</taxon>
        <taxon>Thermoprotei</taxon>
        <taxon>Desulfurococcales</taxon>
        <taxon>Pyrodictiaceae</taxon>
        <taxon>Pyrodictium</taxon>
    </lineage>
</organism>
<evidence type="ECO:0000256" key="2">
    <source>
        <dbReference type="ARBA" id="ARBA00022801"/>
    </source>
</evidence>
<dbReference type="STRING" id="2309.CF15_03980"/>
<dbReference type="OrthoDB" id="46088at2157"/>
<accession>A0A0V8RV70</accession>
<dbReference type="RefSeq" id="WP_058370639.1">
    <property type="nucleotide sequence ID" value="NZ_LNTB01000001.1"/>
</dbReference>
<dbReference type="InterPro" id="IPR006674">
    <property type="entry name" value="HD_domain"/>
</dbReference>
<dbReference type="GO" id="GO:0046872">
    <property type="term" value="F:metal ion binding"/>
    <property type="evidence" value="ECO:0007669"/>
    <property type="project" value="UniProtKB-KW"/>
</dbReference>
<dbReference type="AlphaFoldDB" id="A0A0V8RV70"/>
<dbReference type="GO" id="GO:0002953">
    <property type="term" value="F:5'-deoxynucleotidase activity"/>
    <property type="evidence" value="ECO:0007669"/>
    <property type="project" value="InterPro"/>
</dbReference>
<feature type="domain" description="HD" evidence="3">
    <location>
        <begin position="17"/>
        <end position="169"/>
    </location>
</feature>
<evidence type="ECO:0000256" key="1">
    <source>
        <dbReference type="ARBA" id="ARBA00022723"/>
    </source>
</evidence>